<proteinExistence type="predicted"/>
<sequence length="369" mass="43312">MAAEWGKKAMGRIDRSQFANDELLKSLGNQLNVDFSKYDQWQRKERVLRPPAPKKKVQDTPMTFKVGTLNRACSADTAPTPIPRGRRAQARMEEERRIQQEKLNMLELKISNARQSVQLYNRRAKELIEMNLDIANEIESQEHETHTEVKRLLRKYEKFRGGIATLNTNFAKELSEAQSDLEFTKENIRLRIQALERELEEMDIKLKSKQDELNVLHSYKDKEYPVKAMMIANLHTEIESVKNSNQEDQEELEHIINTELGKYDKERIRLTNDITRQVTEEAVAMMHPSLKDMALQNLVMKKEIDFHKLGQEELARSNEVLEEEIQRLLRDPKSNIRLQMFPEFFPNRGKCTPDMDVVLDIPKQEWLPI</sequence>
<dbReference type="InterPro" id="IPR029236">
    <property type="entry name" value="DUF4618"/>
</dbReference>
<gene>
    <name evidence="3 4" type="primary">LOC101848601</name>
</gene>
<name>A0ABM1A430_APLCA</name>
<dbReference type="RefSeq" id="XP_005102637.1">
    <property type="nucleotide sequence ID" value="XM_005102580.3"/>
</dbReference>
<dbReference type="GeneID" id="101848601"/>
<dbReference type="PANTHER" id="PTHR28574">
    <property type="entry name" value="RIKEN CDNA 6820408C15"/>
    <property type="match status" value="1"/>
</dbReference>
<organism evidence="2 4">
    <name type="scientific">Aplysia californica</name>
    <name type="common">California sea hare</name>
    <dbReference type="NCBI Taxonomy" id="6500"/>
    <lineage>
        <taxon>Eukaryota</taxon>
        <taxon>Metazoa</taxon>
        <taxon>Spiralia</taxon>
        <taxon>Lophotrochozoa</taxon>
        <taxon>Mollusca</taxon>
        <taxon>Gastropoda</taxon>
        <taxon>Heterobranchia</taxon>
        <taxon>Euthyneura</taxon>
        <taxon>Tectipleura</taxon>
        <taxon>Aplysiida</taxon>
        <taxon>Aplysioidea</taxon>
        <taxon>Aplysiidae</taxon>
        <taxon>Aplysia</taxon>
    </lineage>
</organism>
<reference evidence="3 4" key="1">
    <citation type="submission" date="2025-05" db="UniProtKB">
        <authorList>
            <consortium name="RefSeq"/>
        </authorList>
    </citation>
    <scope>IDENTIFICATION</scope>
</reference>
<keyword evidence="1" id="KW-0175">Coiled coil</keyword>
<accession>A0ABM1A430</accession>
<evidence type="ECO:0000313" key="4">
    <source>
        <dbReference type="RefSeq" id="XP_012940407.1"/>
    </source>
</evidence>
<dbReference type="Pfam" id="PF15397">
    <property type="entry name" value="DUF4618"/>
    <property type="match status" value="1"/>
</dbReference>
<dbReference type="RefSeq" id="XP_012940407.1">
    <property type="nucleotide sequence ID" value="XM_013084953.2"/>
</dbReference>
<protein>
    <submittedName>
        <fullName evidence="3 4">Uncharacterized protein C20orf96</fullName>
    </submittedName>
</protein>
<dbReference type="PANTHER" id="PTHR28574:SF1">
    <property type="entry name" value="RIKEN CDNA 6820408C15 GENE"/>
    <property type="match status" value="1"/>
</dbReference>
<keyword evidence="2" id="KW-1185">Reference proteome</keyword>
<feature type="coiled-coil region" evidence="1">
    <location>
        <begin position="89"/>
        <end position="258"/>
    </location>
</feature>
<dbReference type="Proteomes" id="UP000694888">
    <property type="component" value="Unplaced"/>
</dbReference>
<evidence type="ECO:0000313" key="2">
    <source>
        <dbReference type="Proteomes" id="UP000694888"/>
    </source>
</evidence>
<evidence type="ECO:0000313" key="3">
    <source>
        <dbReference type="RefSeq" id="XP_005102637.1"/>
    </source>
</evidence>
<evidence type="ECO:0000256" key="1">
    <source>
        <dbReference type="SAM" id="Coils"/>
    </source>
</evidence>